<dbReference type="AlphaFoldDB" id="A0A7W5FM66"/>
<proteinExistence type="predicted"/>
<protein>
    <recommendedName>
        <fullName evidence="3">Copper amine oxidase N-terminal domain-containing protein</fullName>
    </recommendedName>
</protein>
<accession>A0A7W5FM66</accession>
<evidence type="ECO:0008006" key="3">
    <source>
        <dbReference type="Google" id="ProtNLM"/>
    </source>
</evidence>
<keyword evidence="2" id="KW-1185">Reference proteome</keyword>
<evidence type="ECO:0000313" key="1">
    <source>
        <dbReference type="EMBL" id="MBB3109783.1"/>
    </source>
</evidence>
<evidence type="ECO:0000313" key="2">
    <source>
        <dbReference type="Proteomes" id="UP000570361"/>
    </source>
</evidence>
<dbReference type="RefSeq" id="WP_183599189.1">
    <property type="nucleotide sequence ID" value="NZ_JACHXK010000003.1"/>
</dbReference>
<comment type="caution">
    <text evidence="1">The sequence shown here is derived from an EMBL/GenBank/DDBJ whole genome shotgun (WGS) entry which is preliminary data.</text>
</comment>
<reference evidence="1 2" key="1">
    <citation type="submission" date="2020-08" db="EMBL/GenBank/DDBJ databases">
        <title>Genomic Encyclopedia of Type Strains, Phase III (KMG-III): the genomes of soil and plant-associated and newly described type strains.</title>
        <authorList>
            <person name="Whitman W."/>
        </authorList>
    </citation>
    <scope>NUCLEOTIDE SEQUENCE [LARGE SCALE GENOMIC DNA]</scope>
    <source>
        <strain evidence="1 2">CECT 5862</strain>
    </source>
</reference>
<sequence>MRFDLWVNDNIAEGACTVQLNGKLLIPFLPLLAAAGIMAEFNLLSGKIHMESEDGESVLIGRVGRKAVDFGDRDFELDYPVRLVEGQPYVTLPKSGQLADFDFRVQPEEGLVHLTRLGFGQMEEIQSLLEDYYRTNDPKLFTSDNPALSYVPLPYETSMPLTRFSVTILHIRFESQEEAQAQVSCVRDRPFVHVRRTCFVNIRKELGKWKVAHEFPREVTQELPDNLQDTADRLSSEHPDQVTQLFESLSIYFKAMEDQDFDQAIRYTAPSKIRLYAHRNSSETLEAHLQRTATRKVERLLQGRLVYLEHGEAVILGTVERYVLRDAERRGPYTDEQFIYMELDRERWTFCEMHRFAPTNIIQPVSR</sequence>
<name>A0A7W5FM66_9BACL</name>
<organism evidence="1 2">
    <name type="scientific">Paenibacillus phyllosphaerae</name>
    <dbReference type="NCBI Taxonomy" id="274593"/>
    <lineage>
        <taxon>Bacteria</taxon>
        <taxon>Bacillati</taxon>
        <taxon>Bacillota</taxon>
        <taxon>Bacilli</taxon>
        <taxon>Bacillales</taxon>
        <taxon>Paenibacillaceae</taxon>
        <taxon>Paenibacillus</taxon>
    </lineage>
</organism>
<dbReference type="EMBL" id="JACHXK010000003">
    <property type="protein sequence ID" value="MBB3109783.1"/>
    <property type="molecule type" value="Genomic_DNA"/>
</dbReference>
<gene>
    <name evidence="1" type="ORF">FHS18_001846</name>
</gene>
<dbReference type="Proteomes" id="UP000570361">
    <property type="component" value="Unassembled WGS sequence"/>
</dbReference>